<accession>A0ABW6JT57</accession>
<proteinExistence type="predicted"/>
<evidence type="ECO:0000313" key="2">
    <source>
        <dbReference type="Proteomes" id="UP001601058"/>
    </source>
</evidence>
<protein>
    <submittedName>
        <fullName evidence="1">Uncharacterized protein</fullName>
    </submittedName>
</protein>
<comment type="caution">
    <text evidence="1">The sequence shown here is derived from an EMBL/GenBank/DDBJ whole genome shotgun (WGS) entry which is preliminary data.</text>
</comment>
<sequence>MSSIFSTLKKEGLTTLKIRYDWRTDKATLYAAKDWEGNFNFLD</sequence>
<gene>
    <name evidence="1" type="ORF">ACFYKT_01635</name>
</gene>
<evidence type="ECO:0000313" key="1">
    <source>
        <dbReference type="EMBL" id="MFE8695053.1"/>
    </source>
</evidence>
<name>A0ABW6JT57_9BACI</name>
<dbReference type="EMBL" id="JBIACJ010000001">
    <property type="protein sequence ID" value="MFE8695053.1"/>
    <property type="molecule type" value="Genomic_DNA"/>
</dbReference>
<reference evidence="1 2" key="1">
    <citation type="submission" date="2024-08" db="EMBL/GenBank/DDBJ databases">
        <title>Two novel Cytobacillus novel species.</title>
        <authorList>
            <person name="Liu G."/>
        </authorList>
    </citation>
    <scope>NUCLEOTIDE SEQUENCE [LARGE SCALE GENOMIC DNA]</scope>
    <source>
        <strain evidence="1 2">FJAT-53684</strain>
    </source>
</reference>
<keyword evidence="2" id="KW-1185">Reference proteome</keyword>
<dbReference type="Proteomes" id="UP001601058">
    <property type="component" value="Unassembled WGS sequence"/>
</dbReference>
<dbReference type="RefSeq" id="WP_389214485.1">
    <property type="nucleotide sequence ID" value="NZ_JBIACJ010000001.1"/>
</dbReference>
<organism evidence="1 2">
    <name type="scientific">Cytobacillus mangrovibacter</name>
    <dbReference type="NCBI Taxonomy" id="3299024"/>
    <lineage>
        <taxon>Bacteria</taxon>
        <taxon>Bacillati</taxon>
        <taxon>Bacillota</taxon>
        <taxon>Bacilli</taxon>
        <taxon>Bacillales</taxon>
        <taxon>Bacillaceae</taxon>
        <taxon>Cytobacillus</taxon>
    </lineage>
</organism>